<dbReference type="Gene3D" id="3.30.160.70">
    <property type="entry name" value="Methylated DNA-protein cysteine methyltransferase domain"/>
    <property type="match status" value="1"/>
</dbReference>
<keyword evidence="4" id="KW-0227">DNA damage</keyword>
<keyword evidence="3" id="KW-0808">Transferase</keyword>
<dbReference type="SUPFAM" id="SSF53155">
    <property type="entry name" value="Methylated DNA-protein cysteine methyltransferase domain"/>
    <property type="match status" value="1"/>
</dbReference>
<dbReference type="Pfam" id="PF02870">
    <property type="entry name" value="Methyltransf_1N"/>
    <property type="match status" value="1"/>
</dbReference>
<comment type="catalytic activity">
    <reaction evidence="1">
        <text>a 4-O-methyl-thymidine in DNA + L-cysteinyl-[protein] = a thymidine in DNA + S-methyl-L-cysteinyl-[protein]</text>
        <dbReference type="Rhea" id="RHEA:53428"/>
        <dbReference type="Rhea" id="RHEA-COMP:10131"/>
        <dbReference type="Rhea" id="RHEA-COMP:10132"/>
        <dbReference type="Rhea" id="RHEA-COMP:13555"/>
        <dbReference type="Rhea" id="RHEA-COMP:13556"/>
        <dbReference type="ChEBI" id="CHEBI:29950"/>
        <dbReference type="ChEBI" id="CHEBI:82612"/>
        <dbReference type="ChEBI" id="CHEBI:137386"/>
        <dbReference type="ChEBI" id="CHEBI:137387"/>
        <dbReference type="EC" id="2.1.1.63"/>
    </reaction>
</comment>
<evidence type="ECO:0000259" key="7">
    <source>
        <dbReference type="Pfam" id="PF01035"/>
    </source>
</evidence>
<feature type="domain" description="Methylated-DNA-[protein]-cysteine S-methyltransferase DNA binding" evidence="7">
    <location>
        <begin position="135"/>
        <end position="215"/>
    </location>
</feature>
<dbReference type="InterPro" id="IPR036217">
    <property type="entry name" value="MethylDNA_cys_MeTrfase_DNAb"/>
</dbReference>
<dbReference type="InterPro" id="IPR008332">
    <property type="entry name" value="MethylG_MeTrfase_N"/>
</dbReference>
<accession>A0A9W6PAB2</accession>
<evidence type="ECO:0000256" key="4">
    <source>
        <dbReference type="ARBA" id="ARBA00022763"/>
    </source>
</evidence>
<dbReference type="GO" id="GO:0006281">
    <property type="term" value="P:DNA repair"/>
    <property type="evidence" value="ECO:0007669"/>
    <property type="project" value="UniProtKB-KW"/>
</dbReference>
<protein>
    <recommendedName>
        <fullName evidence="11">Methylated-DNA--[protein]-cysteine S-methyltransferase</fullName>
    </recommendedName>
</protein>
<dbReference type="GO" id="GO:0032259">
    <property type="term" value="P:methylation"/>
    <property type="evidence" value="ECO:0007669"/>
    <property type="project" value="UniProtKB-KW"/>
</dbReference>
<gene>
    <name evidence="9" type="ORF">Nans01_42180</name>
</gene>
<name>A0A9W6PAB2_9ACTN</name>
<dbReference type="InterPro" id="IPR014048">
    <property type="entry name" value="MethylDNA_cys_MeTrfase_DNA-bd"/>
</dbReference>
<evidence type="ECO:0000259" key="8">
    <source>
        <dbReference type="Pfam" id="PF02870"/>
    </source>
</evidence>
<dbReference type="PANTHER" id="PTHR10815:SF13">
    <property type="entry name" value="METHYLATED-DNA--PROTEIN-CYSTEINE METHYLTRANSFERASE"/>
    <property type="match status" value="1"/>
</dbReference>
<reference evidence="9" key="1">
    <citation type="submission" date="2023-02" db="EMBL/GenBank/DDBJ databases">
        <title>Nocardiopsis ansamitocini NBRC 112285.</title>
        <authorList>
            <person name="Ichikawa N."/>
            <person name="Sato H."/>
            <person name="Tonouchi N."/>
        </authorList>
    </citation>
    <scope>NUCLEOTIDE SEQUENCE</scope>
    <source>
        <strain evidence="9">NBRC 112285</strain>
    </source>
</reference>
<dbReference type="PROSITE" id="PS00374">
    <property type="entry name" value="MGMT"/>
    <property type="match status" value="1"/>
</dbReference>
<evidence type="ECO:0000313" key="9">
    <source>
        <dbReference type="EMBL" id="GLU49867.1"/>
    </source>
</evidence>
<evidence type="ECO:0000256" key="2">
    <source>
        <dbReference type="ARBA" id="ARBA00022603"/>
    </source>
</evidence>
<evidence type="ECO:0008006" key="11">
    <source>
        <dbReference type="Google" id="ProtNLM"/>
    </source>
</evidence>
<proteinExistence type="predicted"/>
<dbReference type="RefSeq" id="WP_285761403.1">
    <property type="nucleotide sequence ID" value="NZ_BSQG01000009.1"/>
</dbReference>
<dbReference type="Gene3D" id="1.10.10.10">
    <property type="entry name" value="Winged helix-like DNA-binding domain superfamily/Winged helix DNA-binding domain"/>
    <property type="match status" value="1"/>
</dbReference>
<evidence type="ECO:0000313" key="10">
    <source>
        <dbReference type="Proteomes" id="UP001165092"/>
    </source>
</evidence>
<keyword evidence="10" id="KW-1185">Reference proteome</keyword>
<dbReference type="PANTHER" id="PTHR10815">
    <property type="entry name" value="METHYLATED-DNA--PROTEIN-CYSTEINE METHYLTRANSFERASE"/>
    <property type="match status" value="1"/>
</dbReference>
<dbReference type="Pfam" id="PF01035">
    <property type="entry name" value="DNA_binding_1"/>
    <property type="match status" value="1"/>
</dbReference>
<dbReference type="SUPFAM" id="SSF46767">
    <property type="entry name" value="Methylated DNA-protein cysteine methyltransferase, C-terminal domain"/>
    <property type="match status" value="1"/>
</dbReference>
<dbReference type="InterPro" id="IPR036631">
    <property type="entry name" value="MGMT_N_sf"/>
</dbReference>
<dbReference type="GO" id="GO:0003908">
    <property type="term" value="F:methylated-DNA-[protein]-cysteine S-methyltransferase activity"/>
    <property type="evidence" value="ECO:0007669"/>
    <property type="project" value="UniProtKB-EC"/>
</dbReference>
<evidence type="ECO:0000256" key="5">
    <source>
        <dbReference type="ARBA" id="ARBA00023204"/>
    </source>
</evidence>
<sequence>MRTWREGWNDRIAATEDADAVDRDIDALINAVSAVPPGMVRRPQVAPREIPFDVVSGTAETPVGFLSLALTPRGLVSCSFDSEDTVLPRLARAVSPRIGPHDAWLEPVRQELNAYFEGRLTAFTVPLDLRLTSDFGRVVLRSLLDVPYGSTTFHTDLAARIGRASATRAVANTLATNPLCLFLPCHRVVPPDYPGECGPYTGGTAAKQYLLRLERERRSPKTPAF</sequence>
<dbReference type="InterPro" id="IPR036388">
    <property type="entry name" value="WH-like_DNA-bd_sf"/>
</dbReference>
<evidence type="ECO:0000256" key="1">
    <source>
        <dbReference type="ARBA" id="ARBA00001286"/>
    </source>
</evidence>
<dbReference type="Proteomes" id="UP001165092">
    <property type="component" value="Unassembled WGS sequence"/>
</dbReference>
<dbReference type="EMBL" id="BSQG01000009">
    <property type="protein sequence ID" value="GLU49867.1"/>
    <property type="molecule type" value="Genomic_DNA"/>
</dbReference>
<feature type="domain" description="Methylguanine DNA methyltransferase ribonuclease-like" evidence="8">
    <location>
        <begin position="55"/>
        <end position="129"/>
    </location>
</feature>
<dbReference type="InterPro" id="IPR001497">
    <property type="entry name" value="MethylDNA_cys_MeTrfase_AS"/>
</dbReference>
<dbReference type="NCBIfam" id="TIGR00589">
    <property type="entry name" value="ogt"/>
    <property type="match status" value="1"/>
</dbReference>
<evidence type="ECO:0000256" key="3">
    <source>
        <dbReference type="ARBA" id="ARBA00022679"/>
    </source>
</evidence>
<keyword evidence="5" id="KW-0234">DNA repair</keyword>
<organism evidence="9 10">
    <name type="scientific">Nocardiopsis ansamitocini</name>
    <dbReference type="NCBI Taxonomy" id="1670832"/>
    <lineage>
        <taxon>Bacteria</taxon>
        <taxon>Bacillati</taxon>
        <taxon>Actinomycetota</taxon>
        <taxon>Actinomycetes</taxon>
        <taxon>Streptosporangiales</taxon>
        <taxon>Nocardiopsidaceae</taxon>
        <taxon>Nocardiopsis</taxon>
    </lineage>
</organism>
<keyword evidence="2" id="KW-0489">Methyltransferase</keyword>
<evidence type="ECO:0000256" key="6">
    <source>
        <dbReference type="ARBA" id="ARBA00049348"/>
    </source>
</evidence>
<dbReference type="AlphaFoldDB" id="A0A9W6PAB2"/>
<comment type="caution">
    <text evidence="9">The sequence shown here is derived from an EMBL/GenBank/DDBJ whole genome shotgun (WGS) entry which is preliminary data.</text>
</comment>
<dbReference type="CDD" id="cd06445">
    <property type="entry name" value="ATase"/>
    <property type="match status" value="1"/>
</dbReference>
<comment type="catalytic activity">
    <reaction evidence="6">
        <text>a 6-O-methyl-2'-deoxyguanosine in DNA + L-cysteinyl-[protein] = S-methyl-L-cysteinyl-[protein] + a 2'-deoxyguanosine in DNA</text>
        <dbReference type="Rhea" id="RHEA:24000"/>
        <dbReference type="Rhea" id="RHEA-COMP:10131"/>
        <dbReference type="Rhea" id="RHEA-COMP:10132"/>
        <dbReference type="Rhea" id="RHEA-COMP:11367"/>
        <dbReference type="Rhea" id="RHEA-COMP:11368"/>
        <dbReference type="ChEBI" id="CHEBI:29950"/>
        <dbReference type="ChEBI" id="CHEBI:82612"/>
        <dbReference type="ChEBI" id="CHEBI:85445"/>
        <dbReference type="ChEBI" id="CHEBI:85448"/>
        <dbReference type="EC" id="2.1.1.63"/>
    </reaction>
</comment>